<evidence type="ECO:0000313" key="3">
    <source>
        <dbReference type="Proteomes" id="UP000269669"/>
    </source>
</evidence>
<keyword evidence="1" id="KW-0732">Signal</keyword>
<evidence type="ECO:0000313" key="2">
    <source>
        <dbReference type="EMBL" id="RSL17952.1"/>
    </source>
</evidence>
<feature type="chain" id="PRO_5018659790" evidence="1">
    <location>
        <begin position="20"/>
        <end position="134"/>
    </location>
</feature>
<dbReference type="EMBL" id="RSDW01000001">
    <property type="protein sequence ID" value="RSL17952.1"/>
    <property type="molecule type" value="Genomic_DNA"/>
</dbReference>
<dbReference type="RefSeq" id="WP_125486374.1">
    <property type="nucleotide sequence ID" value="NZ_RSDW01000001.1"/>
</dbReference>
<name>A0A3R9NVS8_9BACT</name>
<dbReference type="Proteomes" id="UP000269669">
    <property type="component" value="Unassembled WGS sequence"/>
</dbReference>
<organism evidence="2 3">
    <name type="scientific">Edaphobacter aggregans</name>
    <dbReference type="NCBI Taxonomy" id="570835"/>
    <lineage>
        <taxon>Bacteria</taxon>
        <taxon>Pseudomonadati</taxon>
        <taxon>Acidobacteriota</taxon>
        <taxon>Terriglobia</taxon>
        <taxon>Terriglobales</taxon>
        <taxon>Acidobacteriaceae</taxon>
        <taxon>Edaphobacter</taxon>
    </lineage>
</organism>
<comment type="caution">
    <text evidence="2">The sequence shown here is derived from an EMBL/GenBank/DDBJ whole genome shotgun (WGS) entry which is preliminary data.</text>
</comment>
<proteinExistence type="predicted"/>
<accession>A0A3R9NVS8</accession>
<keyword evidence="3" id="KW-1185">Reference proteome</keyword>
<dbReference type="AlphaFoldDB" id="A0A3R9NVS8"/>
<reference evidence="2 3" key="1">
    <citation type="submission" date="2018-12" db="EMBL/GenBank/DDBJ databases">
        <title>Sequencing of bacterial isolates from soil warming experiment in Harvard Forest, Massachusetts, USA.</title>
        <authorList>
            <person name="Deangelis K."/>
        </authorList>
    </citation>
    <scope>NUCLEOTIDE SEQUENCE [LARGE SCALE GENOMIC DNA]</scope>
    <source>
        <strain evidence="2 3">EB153</strain>
    </source>
</reference>
<sequence>MRRILVIASLALLTQLGMAQTKIKPTAKPMSDAAMDRVTAAGVSAGVSDGVVKFQGQVPTANGLVSSAGTMSFQSGLTGTTMGTLSLSDNAQQNLHSLVNINAVNSKINVLMNLNVNINSTVGTMTQANMNGSH</sequence>
<gene>
    <name evidence="2" type="ORF">EDE15_3504</name>
</gene>
<dbReference type="OrthoDB" id="122831at2"/>
<evidence type="ECO:0000256" key="1">
    <source>
        <dbReference type="SAM" id="SignalP"/>
    </source>
</evidence>
<feature type="signal peptide" evidence="1">
    <location>
        <begin position="1"/>
        <end position="19"/>
    </location>
</feature>
<protein>
    <submittedName>
        <fullName evidence="2">Uncharacterized protein</fullName>
    </submittedName>
</protein>